<gene>
    <name evidence="2" type="ORF">A3K86_16975</name>
</gene>
<evidence type="ECO:0000259" key="1">
    <source>
        <dbReference type="PROSITE" id="PS51186"/>
    </source>
</evidence>
<dbReference type="SUPFAM" id="SSF55729">
    <property type="entry name" value="Acyl-CoA N-acyltransferases (Nat)"/>
    <property type="match status" value="1"/>
</dbReference>
<keyword evidence="3" id="KW-1185">Reference proteome</keyword>
<dbReference type="InterPro" id="IPR000182">
    <property type="entry name" value="GNAT_dom"/>
</dbReference>
<proteinExistence type="predicted"/>
<evidence type="ECO:0000313" key="3">
    <source>
        <dbReference type="Proteomes" id="UP000078503"/>
    </source>
</evidence>
<accession>A0A178K9F0</accession>
<evidence type="ECO:0000313" key="2">
    <source>
        <dbReference type="EMBL" id="OAN13344.1"/>
    </source>
</evidence>
<dbReference type="Gene3D" id="3.40.630.30">
    <property type="match status" value="1"/>
</dbReference>
<protein>
    <recommendedName>
        <fullName evidence="1">N-acetyltransferase domain-containing protein</fullName>
    </recommendedName>
</protein>
<reference evidence="2 3" key="1">
    <citation type="submission" date="2016-03" db="EMBL/GenBank/DDBJ databases">
        <title>Photobacterium proteolyticum sp. nov. a protease producing bacterium isolated from ocean sediments of Laizhou Bay.</title>
        <authorList>
            <person name="Li Y."/>
        </authorList>
    </citation>
    <scope>NUCLEOTIDE SEQUENCE [LARGE SCALE GENOMIC DNA]</scope>
    <source>
        <strain evidence="2 3">R-40508</strain>
    </source>
</reference>
<comment type="caution">
    <text evidence="2">The sequence shown here is derived from an EMBL/GenBank/DDBJ whole genome shotgun (WGS) entry which is preliminary data.</text>
</comment>
<dbReference type="Proteomes" id="UP000078503">
    <property type="component" value="Unassembled WGS sequence"/>
</dbReference>
<name>A0A178K9F0_9GAMM</name>
<dbReference type="GO" id="GO:0016747">
    <property type="term" value="F:acyltransferase activity, transferring groups other than amino-acyl groups"/>
    <property type="evidence" value="ECO:0007669"/>
    <property type="project" value="InterPro"/>
</dbReference>
<dbReference type="CDD" id="cd04301">
    <property type="entry name" value="NAT_SF"/>
    <property type="match status" value="1"/>
</dbReference>
<organism evidence="2 3">
    <name type="scientific">Photobacterium jeanii</name>
    <dbReference type="NCBI Taxonomy" id="858640"/>
    <lineage>
        <taxon>Bacteria</taxon>
        <taxon>Pseudomonadati</taxon>
        <taxon>Pseudomonadota</taxon>
        <taxon>Gammaproteobacteria</taxon>
        <taxon>Vibrionales</taxon>
        <taxon>Vibrionaceae</taxon>
        <taxon>Photobacterium</taxon>
    </lineage>
</organism>
<dbReference type="Pfam" id="PF13673">
    <property type="entry name" value="Acetyltransf_10"/>
    <property type="match status" value="1"/>
</dbReference>
<dbReference type="AlphaFoldDB" id="A0A178K9F0"/>
<sequence>MTAKDTQAGIRLIREAISQCVTTNLDEADDLAACCVEEMLTSLLSAAIEPDIHLAYEVDEQVVGLLLLKHPHRLSNLFVSPCYHHQGIAQALIQRAVEMTYLRYPDAVITLNSSTYAQGFYRAVGFEQTGEGELHPGGCIPFQLSVARYIDNLPASH</sequence>
<dbReference type="InterPro" id="IPR016181">
    <property type="entry name" value="Acyl_CoA_acyltransferase"/>
</dbReference>
<dbReference type="STRING" id="858640.A3K86_16975"/>
<feature type="domain" description="N-acetyltransferase" evidence="1">
    <location>
        <begin position="15"/>
        <end position="151"/>
    </location>
</feature>
<dbReference type="EMBL" id="LVHF01000029">
    <property type="protein sequence ID" value="OAN13344.1"/>
    <property type="molecule type" value="Genomic_DNA"/>
</dbReference>
<dbReference type="PROSITE" id="PS51186">
    <property type="entry name" value="GNAT"/>
    <property type="match status" value="1"/>
</dbReference>